<feature type="region of interest" description="Disordered" evidence="1">
    <location>
        <begin position="280"/>
        <end position="337"/>
    </location>
</feature>
<dbReference type="AlphaFoldDB" id="A0A182J969"/>
<accession>A0A182J969</accession>
<dbReference type="VEuPathDB" id="VectorBase:AATE013751"/>
<evidence type="ECO:0000313" key="2">
    <source>
        <dbReference type="EnsemblMetazoa" id="AATE013751-PA.1"/>
    </source>
</evidence>
<protein>
    <submittedName>
        <fullName evidence="2">Uncharacterized protein</fullName>
    </submittedName>
</protein>
<name>A0A182J969_ANOAO</name>
<feature type="compositionally biased region" description="Basic and acidic residues" evidence="1">
    <location>
        <begin position="326"/>
        <end position="337"/>
    </location>
</feature>
<proteinExistence type="predicted"/>
<feature type="compositionally biased region" description="Low complexity" evidence="1">
    <location>
        <begin position="280"/>
        <end position="297"/>
    </location>
</feature>
<dbReference type="EnsemblMetazoa" id="AATE013751-RA">
    <property type="protein sequence ID" value="AATE013751-PA.1"/>
    <property type="gene ID" value="AATE013751"/>
</dbReference>
<sequence>MAYVVWRVLMKQYSKVRLGIQRSPSADDERGSSAHRESWQQIKGSAVLRFPMLTHLTISARPLTDPNGLACVKVTPATRRTKSFDDQTWKVHDETANLSVNISAISTTALATRTIRMDSDVESLGGAQRSPATGLDEVLVVVPVGDGPSSDACSSSALSRGEVRKSRSKMKNYLKRCKDALIGGVGGAQVGASDVAPSSAKPVDGQPREEVVVYHAHGGEPSQPSSTSCWYLDDQLMELHPEDNREPYSSLASARLKQELEEARLAREAIAEEGAGMGVPTVTVPTAVTSSTSSGTERTGECPGDNIPSRSVIEDSAGGNIAPETSADHIEVSDTPC</sequence>
<reference evidence="2" key="1">
    <citation type="submission" date="2022-08" db="UniProtKB">
        <authorList>
            <consortium name="EnsemblMetazoa"/>
        </authorList>
    </citation>
    <scope>IDENTIFICATION</scope>
    <source>
        <strain evidence="2">EBRO</strain>
    </source>
</reference>
<evidence type="ECO:0000256" key="1">
    <source>
        <dbReference type="SAM" id="MobiDB-lite"/>
    </source>
</evidence>
<organism evidence="2">
    <name type="scientific">Anopheles atroparvus</name>
    <name type="common">European mosquito</name>
    <dbReference type="NCBI Taxonomy" id="41427"/>
    <lineage>
        <taxon>Eukaryota</taxon>
        <taxon>Metazoa</taxon>
        <taxon>Ecdysozoa</taxon>
        <taxon>Arthropoda</taxon>
        <taxon>Hexapoda</taxon>
        <taxon>Insecta</taxon>
        <taxon>Pterygota</taxon>
        <taxon>Neoptera</taxon>
        <taxon>Endopterygota</taxon>
        <taxon>Diptera</taxon>
        <taxon>Nematocera</taxon>
        <taxon>Culicoidea</taxon>
        <taxon>Culicidae</taxon>
        <taxon>Anophelinae</taxon>
        <taxon>Anopheles</taxon>
    </lineage>
</organism>